<dbReference type="Proteomes" id="UP001153076">
    <property type="component" value="Unassembled WGS sequence"/>
</dbReference>
<organism evidence="2 3">
    <name type="scientific">Carnegiea gigantea</name>
    <dbReference type="NCBI Taxonomy" id="171969"/>
    <lineage>
        <taxon>Eukaryota</taxon>
        <taxon>Viridiplantae</taxon>
        <taxon>Streptophyta</taxon>
        <taxon>Embryophyta</taxon>
        <taxon>Tracheophyta</taxon>
        <taxon>Spermatophyta</taxon>
        <taxon>Magnoliopsida</taxon>
        <taxon>eudicotyledons</taxon>
        <taxon>Gunneridae</taxon>
        <taxon>Pentapetalae</taxon>
        <taxon>Caryophyllales</taxon>
        <taxon>Cactineae</taxon>
        <taxon>Cactaceae</taxon>
        <taxon>Cactoideae</taxon>
        <taxon>Echinocereeae</taxon>
        <taxon>Carnegiea</taxon>
    </lineage>
</organism>
<proteinExistence type="predicted"/>
<accession>A0A9Q1QGG4</accession>
<comment type="caution">
    <text evidence="2">The sequence shown here is derived from an EMBL/GenBank/DDBJ whole genome shotgun (WGS) entry which is preliminary data.</text>
</comment>
<gene>
    <name evidence="2" type="ORF">Cgig2_013682</name>
</gene>
<reference evidence="2" key="1">
    <citation type="submission" date="2022-04" db="EMBL/GenBank/DDBJ databases">
        <title>Carnegiea gigantea Genome sequencing and assembly v2.</title>
        <authorList>
            <person name="Copetti D."/>
            <person name="Sanderson M.J."/>
            <person name="Burquez A."/>
            <person name="Wojciechowski M.F."/>
        </authorList>
    </citation>
    <scope>NUCLEOTIDE SEQUENCE</scope>
    <source>
        <strain evidence="2">SGP5-SGP5p</strain>
        <tissue evidence="2">Aerial part</tissue>
    </source>
</reference>
<keyword evidence="3" id="KW-1185">Reference proteome</keyword>
<protein>
    <submittedName>
        <fullName evidence="2">Uncharacterized protein</fullName>
    </submittedName>
</protein>
<dbReference type="AlphaFoldDB" id="A0A9Q1QGG4"/>
<evidence type="ECO:0000313" key="3">
    <source>
        <dbReference type="Proteomes" id="UP001153076"/>
    </source>
</evidence>
<dbReference type="EMBL" id="JAKOGI010000171">
    <property type="protein sequence ID" value="KAJ8441267.1"/>
    <property type="molecule type" value="Genomic_DNA"/>
</dbReference>
<evidence type="ECO:0000256" key="1">
    <source>
        <dbReference type="SAM" id="MobiDB-lite"/>
    </source>
</evidence>
<sequence>MTKVNRAIAYMMKKLYTFLVAQRKPEKVISKRVSIKDRIRTFDTSKELSREDIGKRSLENRPPRYWSTKDNDLREILIQKNTNIEKSMSKKPNGERCHQDEEQKEHSHASGTIPHQRFIRHTMDPTRTIKLPYKIGTQKGKTKQVMVNYIVIGTIINYVEAELVATIA</sequence>
<name>A0A9Q1QGG4_9CARY</name>
<feature type="compositionally biased region" description="Basic and acidic residues" evidence="1">
    <location>
        <begin position="92"/>
        <end position="108"/>
    </location>
</feature>
<feature type="region of interest" description="Disordered" evidence="1">
    <location>
        <begin position="82"/>
        <end position="116"/>
    </location>
</feature>
<evidence type="ECO:0000313" key="2">
    <source>
        <dbReference type="EMBL" id="KAJ8441267.1"/>
    </source>
</evidence>